<dbReference type="PANTHER" id="PTHR43861">
    <property type="entry name" value="TRANS-ACONITATE 2-METHYLTRANSFERASE-RELATED"/>
    <property type="match status" value="1"/>
</dbReference>
<dbReference type="CDD" id="cd02440">
    <property type="entry name" value="AdoMet_MTases"/>
    <property type="match status" value="1"/>
</dbReference>
<dbReference type="EMBL" id="LAZR01028477">
    <property type="protein sequence ID" value="KKL62481.1"/>
    <property type="molecule type" value="Genomic_DNA"/>
</dbReference>
<dbReference type="InterPro" id="IPR025714">
    <property type="entry name" value="Methyltranfer_dom"/>
</dbReference>
<reference evidence="2" key="1">
    <citation type="journal article" date="2015" name="Nature">
        <title>Complex archaea that bridge the gap between prokaryotes and eukaryotes.</title>
        <authorList>
            <person name="Spang A."/>
            <person name="Saw J.H."/>
            <person name="Jorgensen S.L."/>
            <person name="Zaremba-Niedzwiedzka K."/>
            <person name="Martijn J."/>
            <person name="Lind A.E."/>
            <person name="van Eijk R."/>
            <person name="Schleper C."/>
            <person name="Guy L."/>
            <person name="Ettema T.J."/>
        </authorList>
    </citation>
    <scope>NUCLEOTIDE SEQUENCE</scope>
</reference>
<dbReference type="InterPro" id="IPR029063">
    <property type="entry name" value="SAM-dependent_MTases_sf"/>
</dbReference>
<organism evidence="2">
    <name type="scientific">marine sediment metagenome</name>
    <dbReference type="NCBI Taxonomy" id="412755"/>
    <lineage>
        <taxon>unclassified sequences</taxon>
        <taxon>metagenomes</taxon>
        <taxon>ecological metagenomes</taxon>
    </lineage>
</organism>
<gene>
    <name evidence="2" type="ORF">LCGC14_2184770</name>
</gene>
<evidence type="ECO:0000259" key="1">
    <source>
        <dbReference type="Pfam" id="PF13847"/>
    </source>
</evidence>
<name>A0A0F9E8B0_9ZZZZ</name>
<proteinExistence type="predicted"/>
<accession>A0A0F9E8B0</accession>
<dbReference type="SUPFAM" id="SSF53335">
    <property type="entry name" value="S-adenosyl-L-methionine-dependent methyltransferases"/>
    <property type="match status" value="1"/>
</dbReference>
<protein>
    <recommendedName>
        <fullName evidence="1">Methyltransferase domain-containing protein</fullName>
    </recommendedName>
</protein>
<dbReference type="Pfam" id="PF13847">
    <property type="entry name" value="Methyltransf_31"/>
    <property type="match status" value="1"/>
</dbReference>
<comment type="caution">
    <text evidence="2">The sequence shown here is derived from an EMBL/GenBank/DDBJ whole genome shotgun (WGS) entry which is preliminary data.</text>
</comment>
<dbReference type="AlphaFoldDB" id="A0A0F9E8B0"/>
<dbReference type="Gene3D" id="3.40.50.150">
    <property type="entry name" value="Vaccinia Virus protein VP39"/>
    <property type="match status" value="1"/>
</dbReference>
<sequence length="214" mass="23946">MTLDSKKIEEIYAGSVAKEYGSSMARFEKFKQEAVNDSSLKKGDRVLVFCCGTGLDFPHILKKIGKEGTIIGVDFSSEMLKKAEEIINEEKGENIELINADITKFKDRLDKKADVGVCTLGMSIIPDYKSAYNNLLSNVKNQGEIIIGDMQLASGRLARLKSKITISLAKKYGGTYEGHQNSLELYSMMKKDLVDVKKKEFLLKSYFYAIGKKK</sequence>
<feature type="domain" description="Methyltransferase" evidence="1">
    <location>
        <begin position="41"/>
        <end position="190"/>
    </location>
</feature>
<evidence type="ECO:0000313" key="2">
    <source>
        <dbReference type="EMBL" id="KKL62481.1"/>
    </source>
</evidence>